<dbReference type="AlphaFoldDB" id="A0AAW1RT56"/>
<protein>
    <submittedName>
        <fullName evidence="2">Uncharacterized protein</fullName>
    </submittedName>
</protein>
<feature type="compositionally biased region" description="Polar residues" evidence="1">
    <location>
        <begin position="10"/>
        <end position="20"/>
    </location>
</feature>
<accession>A0AAW1RT56</accession>
<feature type="region of interest" description="Disordered" evidence="1">
    <location>
        <begin position="1"/>
        <end position="20"/>
    </location>
</feature>
<gene>
    <name evidence="2" type="ORF">WJX84_002716</name>
</gene>
<evidence type="ECO:0000256" key="1">
    <source>
        <dbReference type="SAM" id="MobiDB-lite"/>
    </source>
</evidence>
<evidence type="ECO:0000313" key="2">
    <source>
        <dbReference type="EMBL" id="KAK9836396.1"/>
    </source>
</evidence>
<comment type="caution">
    <text evidence="2">The sequence shown here is derived from an EMBL/GenBank/DDBJ whole genome shotgun (WGS) entry which is preliminary data.</text>
</comment>
<proteinExistence type="predicted"/>
<name>A0AAW1RT56_9CHLO</name>
<dbReference type="EMBL" id="JALJOV010002002">
    <property type="protein sequence ID" value="KAK9836396.1"/>
    <property type="molecule type" value="Genomic_DNA"/>
</dbReference>
<organism evidence="2 3">
    <name type="scientific">Apatococcus fuscideae</name>
    <dbReference type="NCBI Taxonomy" id="2026836"/>
    <lineage>
        <taxon>Eukaryota</taxon>
        <taxon>Viridiplantae</taxon>
        <taxon>Chlorophyta</taxon>
        <taxon>core chlorophytes</taxon>
        <taxon>Trebouxiophyceae</taxon>
        <taxon>Chlorellales</taxon>
        <taxon>Chlorellaceae</taxon>
        <taxon>Apatococcus</taxon>
    </lineage>
</organism>
<evidence type="ECO:0000313" key="3">
    <source>
        <dbReference type="Proteomes" id="UP001485043"/>
    </source>
</evidence>
<reference evidence="2 3" key="1">
    <citation type="journal article" date="2024" name="Nat. Commun.">
        <title>Phylogenomics reveals the evolutionary origins of lichenization in chlorophyte algae.</title>
        <authorList>
            <person name="Puginier C."/>
            <person name="Libourel C."/>
            <person name="Otte J."/>
            <person name="Skaloud P."/>
            <person name="Haon M."/>
            <person name="Grisel S."/>
            <person name="Petersen M."/>
            <person name="Berrin J.G."/>
            <person name="Delaux P.M."/>
            <person name="Dal Grande F."/>
            <person name="Keller J."/>
        </authorList>
    </citation>
    <scope>NUCLEOTIDE SEQUENCE [LARGE SCALE GENOMIC DNA]</scope>
    <source>
        <strain evidence="2 3">SAG 2523</strain>
    </source>
</reference>
<dbReference type="Proteomes" id="UP001485043">
    <property type="component" value="Unassembled WGS sequence"/>
</dbReference>
<keyword evidence="3" id="KW-1185">Reference proteome</keyword>
<sequence>METEPAGFKQPTSADQGLRRTSINSETGTVASLCEWNAVSPPVQHTRAHPSVWHTDLMSTAPIYLQGAGMDDSHAAEDPELTNTSLTPALPVSSNSRVLTTQAGQMGVRTCTPRLLDIGIAEEPQSVPEHGMPSAQVHLGGDMPNAKPSRHPKFNIMKRFVKRSIMLFRNQRPA</sequence>